<feature type="domain" description="RRM" evidence="13">
    <location>
        <begin position="182"/>
        <end position="263"/>
    </location>
</feature>
<feature type="compositionally biased region" description="Basic and acidic residues" evidence="10">
    <location>
        <begin position="1"/>
        <end position="11"/>
    </location>
</feature>
<dbReference type="PROSITE" id="PS50102">
    <property type="entry name" value="RRM"/>
    <property type="match status" value="2"/>
</dbReference>
<evidence type="ECO:0000256" key="3">
    <source>
        <dbReference type="ARBA" id="ARBA00022737"/>
    </source>
</evidence>
<evidence type="ECO:0000256" key="2">
    <source>
        <dbReference type="ARBA" id="ARBA00022473"/>
    </source>
</evidence>
<feature type="compositionally biased region" description="Pro residues" evidence="10">
    <location>
        <begin position="148"/>
        <end position="158"/>
    </location>
</feature>
<dbReference type="GO" id="GO:1990904">
    <property type="term" value="C:ribonucleoprotein complex"/>
    <property type="evidence" value="ECO:0007669"/>
    <property type="project" value="InterPro"/>
</dbReference>
<comment type="caution">
    <text evidence="14">The sequence shown here is derived from an EMBL/GenBank/DDBJ whole genome shotgun (WGS) entry which is preliminary data.</text>
</comment>
<dbReference type="PANTHER" id="PTHR24012">
    <property type="entry name" value="RNA BINDING PROTEIN"/>
    <property type="match status" value="1"/>
</dbReference>
<dbReference type="InterPro" id="IPR002343">
    <property type="entry name" value="Hud_Sxl_RNA"/>
</dbReference>
<protein>
    <recommendedName>
        <fullName evidence="8">Flowering time control protein FCA</fullName>
    </recommendedName>
</protein>
<feature type="compositionally biased region" description="Low complexity" evidence="10">
    <location>
        <begin position="713"/>
        <end position="748"/>
    </location>
</feature>
<feature type="region of interest" description="Disordered" evidence="10">
    <location>
        <begin position="713"/>
        <end position="755"/>
    </location>
</feature>
<dbReference type="InterPro" id="IPR035979">
    <property type="entry name" value="RBD_domain_sf"/>
</dbReference>
<reference evidence="14" key="2">
    <citation type="journal article" date="2023" name="Plants (Basel)">
        <title>Annotation of the Turnera subulata (Passifloraceae) Draft Genome Reveals the S-Locus Evolved after the Divergence of Turneroideae from Passifloroideae in a Stepwise Manner.</title>
        <authorList>
            <person name="Henning P.M."/>
            <person name="Roalson E.H."/>
            <person name="Mir W."/>
            <person name="McCubbin A.G."/>
            <person name="Shore J.S."/>
        </authorList>
    </citation>
    <scope>NUCLEOTIDE SEQUENCE</scope>
    <source>
        <strain evidence="14">F60SS</strain>
    </source>
</reference>
<feature type="region of interest" description="Disordered" evidence="10">
    <location>
        <begin position="349"/>
        <end position="556"/>
    </location>
</feature>
<keyword evidence="7" id="KW-0539">Nucleus</keyword>
<feature type="transmembrane region" description="Helical" evidence="11">
    <location>
        <begin position="810"/>
        <end position="835"/>
    </location>
</feature>
<feature type="compositionally biased region" description="Low complexity" evidence="10">
    <location>
        <begin position="73"/>
        <end position="83"/>
    </location>
</feature>
<name>A0A9Q0JM11_9ROSI</name>
<dbReference type="Proteomes" id="UP001141552">
    <property type="component" value="Unassembled WGS sequence"/>
</dbReference>
<feature type="domain" description="WW" evidence="12">
    <location>
        <begin position="653"/>
        <end position="686"/>
    </location>
</feature>
<reference evidence="14" key="1">
    <citation type="submission" date="2022-02" db="EMBL/GenBank/DDBJ databases">
        <authorList>
            <person name="Henning P.M."/>
            <person name="McCubbin A.G."/>
            <person name="Shore J.S."/>
        </authorList>
    </citation>
    <scope>NUCLEOTIDE SEQUENCE</scope>
    <source>
        <strain evidence="14">F60SS</strain>
        <tissue evidence="14">Leaves</tissue>
    </source>
</reference>
<dbReference type="FunFam" id="3.30.70.330:FF:000332">
    <property type="entry name" value="flowering time control protein FCA isoform X2"/>
    <property type="match status" value="1"/>
</dbReference>
<dbReference type="SMART" id="SM00456">
    <property type="entry name" value="WW"/>
    <property type="match status" value="1"/>
</dbReference>
<evidence type="ECO:0000313" key="15">
    <source>
        <dbReference type="Proteomes" id="UP001141552"/>
    </source>
</evidence>
<evidence type="ECO:0000256" key="1">
    <source>
        <dbReference type="ARBA" id="ARBA00004123"/>
    </source>
</evidence>
<evidence type="ECO:0000259" key="12">
    <source>
        <dbReference type="PROSITE" id="PS50020"/>
    </source>
</evidence>
<dbReference type="SMART" id="SM00360">
    <property type="entry name" value="RRM"/>
    <property type="match status" value="2"/>
</dbReference>
<sequence length="840" mass="91310">MMDRDRHRGGGGDRYGSNNHHNHHHHHHNNSYNTSSSGNYNDHDSYHNRTSSGSRPSRFSDEPVDRYSDNGNGYSSRRSPPGSYRGGGGRRAFDSPPRHGPPGLGAAVGGRGGGGDAGYGPIGGDVGGVGFPPMGGGSRGGGFVPSFQAPPPLPPPEPLSGQKRGYSQRGGSPDRSGGASFAKLFVGSVPRTITEQEIRPLFEEHGDVVEVALIRDKRTGQPQGCCFIKYATAEEADSAIRALHNQYTLPGGTGPIQVRYADGERERLGAVEYKLFVGSLNKQATEKEVEEIFAPYGRVEDVYIMRDAMKQNRGCAFVKYSHRDMAIKAIKALNGIYTMRGCDQPLTVRFADPKRPKTGDSRTGPALGGPGVGPQFQAPGPRPPPNFADPVGDGLPPNAWHPMSPQKSGASGVQSFGSQFLPRSGDLTMPVNQNFNQPSQQLPPIKQQISPLEKTLQSPQNLPPALQLHPPASYSQTQTSYVNHIRPPQIGGQAPFSQGLPSQHLLGSDGQVSASQPQSQQVSSGAKLHNPLLTKLPSHSQSVPTNQSQLGASAPHQVLHSLQQSPSQLAQMLSQQTQTLQASFQSSQQAFSQLQQQLQMIQPSNQHLPSQQSSQVTKQQWSGIATQTVTPVPPASLPADVPPSTAVMSPTLASVKCSWTEHTSPEGFKYYYNSLTRESRWEKPEELALFEQQHLQQKPSVQQSHIQANPQVLSTQQPLQAQQMQVHAQLQTQFRPHQQPQQPSFSSSYNTPGARVQHDAQDMGYAQQPVAAGSVNDPTRFQGPQATHEWMWKNKPAGSDNFHHFKFCSLFWGAGKIFIVLALLAYDCGVSRFFAKFLQN</sequence>
<dbReference type="GO" id="GO:0003723">
    <property type="term" value="F:RNA binding"/>
    <property type="evidence" value="ECO:0007669"/>
    <property type="project" value="UniProtKB-UniRule"/>
</dbReference>
<dbReference type="GO" id="GO:0009908">
    <property type="term" value="P:flower development"/>
    <property type="evidence" value="ECO:0007669"/>
    <property type="project" value="UniProtKB-KW"/>
</dbReference>
<evidence type="ECO:0000256" key="6">
    <source>
        <dbReference type="ARBA" id="ARBA00023089"/>
    </source>
</evidence>
<dbReference type="Gene3D" id="3.30.70.330">
    <property type="match status" value="2"/>
</dbReference>
<evidence type="ECO:0000259" key="13">
    <source>
        <dbReference type="PROSITE" id="PS50102"/>
    </source>
</evidence>
<evidence type="ECO:0000256" key="11">
    <source>
        <dbReference type="SAM" id="Phobius"/>
    </source>
</evidence>
<accession>A0A9Q0JM11</accession>
<dbReference type="Pfam" id="PF00076">
    <property type="entry name" value="RRM_1"/>
    <property type="match status" value="2"/>
</dbReference>
<feature type="region of interest" description="Disordered" evidence="10">
    <location>
        <begin position="1"/>
        <end position="179"/>
    </location>
</feature>
<dbReference type="InterPro" id="IPR000504">
    <property type="entry name" value="RRM_dom"/>
</dbReference>
<keyword evidence="5 9" id="KW-0694">RNA-binding</keyword>
<feature type="compositionally biased region" description="Basic residues" evidence="10">
    <location>
        <begin position="20"/>
        <end position="29"/>
    </location>
</feature>
<feature type="compositionally biased region" description="Polar residues" evidence="10">
    <location>
        <begin position="473"/>
        <end position="482"/>
    </location>
</feature>
<evidence type="ECO:0000256" key="5">
    <source>
        <dbReference type="ARBA" id="ARBA00022884"/>
    </source>
</evidence>
<gene>
    <name evidence="14" type="ORF">Tsubulata_041560</name>
</gene>
<dbReference type="InterPro" id="IPR036020">
    <property type="entry name" value="WW_dom_sf"/>
</dbReference>
<dbReference type="InterPro" id="IPR012677">
    <property type="entry name" value="Nucleotide-bd_a/b_plait_sf"/>
</dbReference>
<feature type="compositionally biased region" description="Polar residues" evidence="10">
    <location>
        <begin position="48"/>
        <end position="57"/>
    </location>
</feature>
<organism evidence="14 15">
    <name type="scientific">Turnera subulata</name>
    <dbReference type="NCBI Taxonomy" id="218843"/>
    <lineage>
        <taxon>Eukaryota</taxon>
        <taxon>Viridiplantae</taxon>
        <taxon>Streptophyta</taxon>
        <taxon>Embryophyta</taxon>
        <taxon>Tracheophyta</taxon>
        <taxon>Spermatophyta</taxon>
        <taxon>Magnoliopsida</taxon>
        <taxon>eudicotyledons</taxon>
        <taxon>Gunneridae</taxon>
        <taxon>Pentapetalae</taxon>
        <taxon>rosids</taxon>
        <taxon>fabids</taxon>
        <taxon>Malpighiales</taxon>
        <taxon>Passifloraceae</taxon>
        <taxon>Turnera</taxon>
    </lineage>
</organism>
<dbReference type="PRINTS" id="PR00961">
    <property type="entry name" value="HUDSXLRNA"/>
</dbReference>
<keyword evidence="11" id="KW-0812">Transmembrane</keyword>
<feature type="domain" description="RRM" evidence="13">
    <location>
        <begin position="273"/>
        <end position="353"/>
    </location>
</feature>
<feature type="compositionally biased region" description="Polar residues" evidence="10">
    <location>
        <begin position="405"/>
        <end position="418"/>
    </location>
</feature>
<dbReference type="InterPro" id="IPR001202">
    <property type="entry name" value="WW_dom"/>
</dbReference>
<dbReference type="PROSITE" id="PS50020">
    <property type="entry name" value="WW_DOMAIN_2"/>
    <property type="match status" value="1"/>
</dbReference>
<feature type="compositionally biased region" description="Basic and acidic residues" evidence="10">
    <location>
        <begin position="351"/>
        <end position="360"/>
    </location>
</feature>
<dbReference type="AlphaFoldDB" id="A0A9Q0JM11"/>
<evidence type="ECO:0000256" key="8">
    <source>
        <dbReference type="ARBA" id="ARBA00071861"/>
    </source>
</evidence>
<dbReference type="Gene3D" id="2.20.70.10">
    <property type="match status" value="1"/>
</dbReference>
<feature type="compositionally biased region" description="Low complexity" evidence="10">
    <location>
        <begin position="30"/>
        <end position="40"/>
    </location>
</feature>
<evidence type="ECO:0000256" key="10">
    <source>
        <dbReference type="SAM" id="MobiDB-lite"/>
    </source>
</evidence>
<feature type="compositionally biased region" description="Polar residues" evidence="10">
    <location>
        <begin position="537"/>
        <end position="551"/>
    </location>
</feature>
<proteinExistence type="predicted"/>
<dbReference type="SUPFAM" id="SSF54928">
    <property type="entry name" value="RNA-binding domain, RBD"/>
    <property type="match status" value="2"/>
</dbReference>
<evidence type="ECO:0000256" key="9">
    <source>
        <dbReference type="PROSITE-ProRule" id="PRU00176"/>
    </source>
</evidence>
<dbReference type="CDD" id="cd00201">
    <property type="entry name" value="WW"/>
    <property type="match status" value="1"/>
</dbReference>
<evidence type="ECO:0000313" key="14">
    <source>
        <dbReference type="EMBL" id="KAJ4846733.1"/>
    </source>
</evidence>
<keyword evidence="11" id="KW-0472">Membrane</keyword>
<feature type="compositionally biased region" description="Polar residues" evidence="10">
    <location>
        <begin position="430"/>
        <end position="460"/>
    </location>
</feature>
<keyword evidence="3" id="KW-0677">Repeat</keyword>
<dbReference type="FunFam" id="3.30.70.330:FF:000374">
    <property type="entry name" value="Flowering time control protein FCA"/>
    <property type="match status" value="1"/>
</dbReference>
<keyword evidence="6" id="KW-0287">Flowering</keyword>
<keyword evidence="4" id="KW-0221">Differentiation</keyword>
<feature type="compositionally biased region" description="Basic and acidic residues" evidence="10">
    <location>
        <begin position="58"/>
        <end position="68"/>
    </location>
</feature>
<evidence type="ECO:0000256" key="7">
    <source>
        <dbReference type="ARBA" id="ARBA00023242"/>
    </source>
</evidence>
<dbReference type="EMBL" id="JAKUCV010001349">
    <property type="protein sequence ID" value="KAJ4846733.1"/>
    <property type="molecule type" value="Genomic_DNA"/>
</dbReference>
<keyword evidence="11" id="KW-1133">Transmembrane helix</keyword>
<feature type="compositionally biased region" description="Gly residues" evidence="10">
    <location>
        <begin position="102"/>
        <end position="143"/>
    </location>
</feature>
<dbReference type="GO" id="GO:0005634">
    <property type="term" value="C:nucleus"/>
    <property type="evidence" value="ECO:0007669"/>
    <property type="project" value="UniProtKB-SubCell"/>
</dbReference>
<keyword evidence="2" id="KW-0217">Developmental protein</keyword>
<feature type="non-terminal residue" evidence="14">
    <location>
        <position position="1"/>
    </location>
</feature>
<dbReference type="OrthoDB" id="410044at2759"/>
<dbReference type="Pfam" id="PF00397">
    <property type="entry name" value="WW"/>
    <property type="match status" value="1"/>
</dbReference>
<keyword evidence="15" id="KW-1185">Reference proteome</keyword>
<comment type="subcellular location">
    <subcellularLocation>
        <location evidence="1">Nucleus</location>
    </subcellularLocation>
</comment>
<dbReference type="SUPFAM" id="SSF51045">
    <property type="entry name" value="WW domain"/>
    <property type="match status" value="1"/>
</dbReference>
<feature type="compositionally biased region" description="Low complexity" evidence="10">
    <location>
        <begin position="510"/>
        <end position="526"/>
    </location>
</feature>
<evidence type="ECO:0000256" key="4">
    <source>
        <dbReference type="ARBA" id="ARBA00022782"/>
    </source>
</evidence>
<dbReference type="PROSITE" id="PS01159">
    <property type="entry name" value="WW_DOMAIN_1"/>
    <property type="match status" value="1"/>
</dbReference>
<dbReference type="GO" id="GO:0030154">
    <property type="term" value="P:cell differentiation"/>
    <property type="evidence" value="ECO:0007669"/>
    <property type="project" value="UniProtKB-KW"/>
</dbReference>